<dbReference type="GO" id="GO:0005886">
    <property type="term" value="C:plasma membrane"/>
    <property type="evidence" value="ECO:0007669"/>
    <property type="project" value="TreeGrafter"/>
</dbReference>
<organism evidence="9 10">
    <name type="scientific">Malus baccata</name>
    <name type="common">Siberian crab apple</name>
    <name type="synonym">Pyrus baccata</name>
    <dbReference type="NCBI Taxonomy" id="106549"/>
    <lineage>
        <taxon>Eukaryota</taxon>
        <taxon>Viridiplantae</taxon>
        <taxon>Streptophyta</taxon>
        <taxon>Embryophyta</taxon>
        <taxon>Tracheophyta</taxon>
        <taxon>Spermatophyta</taxon>
        <taxon>Magnoliopsida</taxon>
        <taxon>eudicotyledons</taxon>
        <taxon>Gunneridae</taxon>
        <taxon>Pentapetalae</taxon>
        <taxon>rosids</taxon>
        <taxon>fabids</taxon>
        <taxon>Rosales</taxon>
        <taxon>Rosaceae</taxon>
        <taxon>Amygdaloideae</taxon>
        <taxon>Maleae</taxon>
        <taxon>Malus</taxon>
    </lineage>
</organism>
<feature type="transmembrane region" description="Helical" evidence="7">
    <location>
        <begin position="93"/>
        <end position="112"/>
    </location>
</feature>
<evidence type="ECO:0000313" key="9">
    <source>
        <dbReference type="EMBL" id="TQD85911.1"/>
    </source>
</evidence>
<dbReference type="Pfam" id="PF13962">
    <property type="entry name" value="PGG"/>
    <property type="match status" value="1"/>
</dbReference>
<dbReference type="InterPro" id="IPR026961">
    <property type="entry name" value="PGG_dom"/>
</dbReference>
<sequence>MPGGYHSERGSDQGSPILLRNTAFKAFVITDTLAMAFSTCSVMMLLYSSIQPKYMTQTSGTFHVVVNFTMSALIAMVIAFITGTYAVLGGHSAGLAIAAVVLGCFFFYYAFFNLSWRKYWLLFLLLRRSGCS</sequence>
<evidence type="ECO:0000256" key="3">
    <source>
        <dbReference type="ARBA" id="ARBA00022737"/>
    </source>
</evidence>
<feature type="transmembrane region" description="Helical" evidence="7">
    <location>
        <begin position="62"/>
        <end position="87"/>
    </location>
</feature>
<evidence type="ECO:0000256" key="6">
    <source>
        <dbReference type="ARBA" id="ARBA00023136"/>
    </source>
</evidence>
<name>A0A540LHH0_MALBA</name>
<dbReference type="AlphaFoldDB" id="A0A540LHH0"/>
<keyword evidence="4 7" id="KW-1133">Transmembrane helix</keyword>
<dbReference type="STRING" id="106549.A0A540LHH0"/>
<evidence type="ECO:0000313" key="10">
    <source>
        <dbReference type="Proteomes" id="UP000315295"/>
    </source>
</evidence>
<keyword evidence="6 7" id="KW-0472">Membrane</keyword>
<dbReference type="PANTHER" id="PTHR24186:SF50">
    <property type="entry name" value="ANKYRIN REPEAT-CONTAINING PROTEIN ITN1-LIKE ISOFORM X1"/>
    <property type="match status" value="1"/>
</dbReference>
<proteinExistence type="predicted"/>
<feature type="transmembrane region" description="Helical" evidence="7">
    <location>
        <begin position="26"/>
        <end position="50"/>
    </location>
</feature>
<comment type="caution">
    <text evidence="9">The sequence shown here is derived from an EMBL/GenBank/DDBJ whole genome shotgun (WGS) entry which is preliminary data.</text>
</comment>
<keyword evidence="3" id="KW-0677">Repeat</keyword>
<evidence type="ECO:0000256" key="7">
    <source>
        <dbReference type="SAM" id="Phobius"/>
    </source>
</evidence>
<evidence type="ECO:0000256" key="5">
    <source>
        <dbReference type="ARBA" id="ARBA00023043"/>
    </source>
</evidence>
<keyword evidence="5" id="KW-0040">ANK repeat</keyword>
<feature type="domain" description="PGG" evidence="8">
    <location>
        <begin position="1"/>
        <end position="87"/>
    </location>
</feature>
<evidence type="ECO:0000256" key="2">
    <source>
        <dbReference type="ARBA" id="ARBA00022692"/>
    </source>
</evidence>
<gene>
    <name evidence="9" type="ORF">C1H46_028528</name>
</gene>
<evidence type="ECO:0000256" key="1">
    <source>
        <dbReference type="ARBA" id="ARBA00004141"/>
    </source>
</evidence>
<dbReference type="PANTHER" id="PTHR24186">
    <property type="entry name" value="PROTEIN PHOSPHATASE 1 REGULATORY SUBUNIT"/>
    <property type="match status" value="1"/>
</dbReference>
<keyword evidence="2 7" id="KW-0812">Transmembrane</keyword>
<comment type="subcellular location">
    <subcellularLocation>
        <location evidence="1">Membrane</location>
        <topology evidence="1">Multi-pass membrane protein</topology>
    </subcellularLocation>
</comment>
<reference evidence="9 10" key="1">
    <citation type="journal article" date="2019" name="G3 (Bethesda)">
        <title>Sequencing of a Wild Apple (Malus baccata) Genome Unravels the Differences Between Cultivated and Wild Apple Species Regarding Disease Resistance and Cold Tolerance.</title>
        <authorList>
            <person name="Chen X."/>
        </authorList>
    </citation>
    <scope>NUCLEOTIDE SEQUENCE [LARGE SCALE GENOMIC DNA]</scope>
    <source>
        <strain evidence="10">cv. Shandingzi</strain>
        <tissue evidence="9">Leaves</tissue>
    </source>
</reference>
<accession>A0A540LHH0</accession>
<keyword evidence="10" id="KW-1185">Reference proteome</keyword>
<dbReference type="EMBL" id="VIEB01000583">
    <property type="protein sequence ID" value="TQD85911.1"/>
    <property type="molecule type" value="Genomic_DNA"/>
</dbReference>
<evidence type="ECO:0000259" key="8">
    <source>
        <dbReference type="Pfam" id="PF13962"/>
    </source>
</evidence>
<evidence type="ECO:0000256" key="4">
    <source>
        <dbReference type="ARBA" id="ARBA00022989"/>
    </source>
</evidence>
<dbReference type="Proteomes" id="UP000315295">
    <property type="component" value="Unassembled WGS sequence"/>
</dbReference>
<protein>
    <recommendedName>
        <fullName evidence="8">PGG domain-containing protein</fullName>
    </recommendedName>
</protein>